<keyword evidence="1" id="KW-0812">Transmembrane</keyword>
<keyword evidence="1" id="KW-0472">Membrane</keyword>
<protein>
    <submittedName>
        <fullName evidence="2">Fimbrial assembly protein (PilN)</fullName>
    </submittedName>
</protein>
<name>A0A8S0WYM9_9FIRM</name>
<feature type="transmembrane region" description="Helical" evidence="1">
    <location>
        <begin position="31"/>
        <end position="50"/>
    </location>
</feature>
<dbReference type="Proteomes" id="UP001071230">
    <property type="component" value="Unassembled WGS sequence"/>
</dbReference>
<dbReference type="Pfam" id="PF05137">
    <property type="entry name" value="PilN"/>
    <property type="match status" value="1"/>
</dbReference>
<dbReference type="AlphaFoldDB" id="A0A8S0WYM9"/>
<dbReference type="RefSeq" id="WP_240985082.1">
    <property type="nucleotide sequence ID" value="NZ_CDGJ01000037.1"/>
</dbReference>
<organism evidence="2">
    <name type="scientific">Acididesulfobacillus acetoxydans</name>
    <dbReference type="NCBI Taxonomy" id="1561005"/>
    <lineage>
        <taxon>Bacteria</taxon>
        <taxon>Bacillati</taxon>
        <taxon>Bacillota</taxon>
        <taxon>Clostridia</taxon>
        <taxon>Eubacteriales</taxon>
        <taxon>Peptococcaceae</taxon>
        <taxon>Acididesulfobacillus</taxon>
    </lineage>
</organism>
<evidence type="ECO:0000313" key="4">
    <source>
        <dbReference type="Proteomes" id="UP001071230"/>
    </source>
</evidence>
<sequence>MREKREFNFALRWLESDPAARQLVKRRRRRTWGTAFVLICLLLVGGPWVWTYKLEFDLKQLDRKISAFSDLETLLAKSQAVSRRLKDQERVLELARIGSQDPRPVLDRLRRLLPPGTVVDAFSLKENAVDLKVTVPTPVDVAQMWTSLENSYLFVNVDVQALSLRDKAQTLSLALKLNGARGSQAMTGGK</sequence>
<dbReference type="KEGG" id="aacx:DEACI_2238"/>
<accession>A0A8S0WYM9</accession>
<reference evidence="3" key="1">
    <citation type="submission" date="2014-11" db="EMBL/GenBank/DDBJ databases">
        <authorList>
            <person name="Hornung B.V."/>
        </authorList>
    </citation>
    <scope>NUCLEOTIDE SEQUENCE</scope>
    <source>
        <strain evidence="3">INE</strain>
    </source>
</reference>
<evidence type="ECO:0000313" key="2">
    <source>
        <dbReference type="EMBL" id="CAA7601571.1"/>
    </source>
</evidence>
<gene>
    <name evidence="3" type="ORF">DEACI_1514</name>
    <name evidence="2" type="ORF">DEACI_2238</name>
</gene>
<proteinExistence type="predicted"/>
<dbReference type="EMBL" id="CDGJ01000037">
    <property type="protein sequence ID" value="CEJ07058.1"/>
    <property type="molecule type" value="Genomic_DNA"/>
</dbReference>
<dbReference type="EMBL" id="LR746496">
    <property type="protein sequence ID" value="CAA7601571.1"/>
    <property type="molecule type" value="Genomic_DNA"/>
</dbReference>
<dbReference type="Proteomes" id="UP000836597">
    <property type="component" value="Chromosome"/>
</dbReference>
<keyword evidence="4" id="KW-1185">Reference proteome</keyword>
<evidence type="ECO:0000256" key="1">
    <source>
        <dbReference type="SAM" id="Phobius"/>
    </source>
</evidence>
<keyword evidence="1" id="KW-1133">Transmembrane helix</keyword>
<dbReference type="InterPro" id="IPR007813">
    <property type="entry name" value="PilN"/>
</dbReference>
<evidence type="ECO:0000313" key="3">
    <source>
        <dbReference type="EMBL" id="CEJ07058.1"/>
    </source>
</evidence>
<reference evidence="2" key="2">
    <citation type="submission" date="2020-01" db="EMBL/GenBank/DDBJ databases">
        <authorList>
            <person name="Hornung B."/>
        </authorList>
    </citation>
    <scope>NUCLEOTIDE SEQUENCE</scope>
    <source>
        <strain evidence="2">PacBioINE</strain>
    </source>
</reference>